<reference evidence="7" key="1">
    <citation type="submission" date="2017-04" db="EMBL/GenBank/DDBJ databases">
        <title>Function of individual gut microbiota members based on whole genome sequencing of pure cultures obtained from chicken caecum.</title>
        <authorList>
            <person name="Medvecky M."/>
            <person name="Cejkova D."/>
            <person name="Polansky O."/>
            <person name="Karasova D."/>
            <person name="Kubasova T."/>
            <person name="Cizek A."/>
            <person name="Rychlik I."/>
        </authorList>
    </citation>
    <scope>NUCLEOTIDE SEQUENCE [LARGE SCALE GENOMIC DNA]</scope>
    <source>
        <strain evidence="7">An149</strain>
    </source>
</reference>
<dbReference type="EMBL" id="NFLB01000001">
    <property type="protein sequence ID" value="OUQ06356.1"/>
    <property type="molecule type" value="Genomic_DNA"/>
</dbReference>
<comment type="similarity">
    <text evidence="1">Belongs to the ABC transporter superfamily.</text>
</comment>
<dbReference type="PROSITE" id="PS00211">
    <property type="entry name" value="ABC_TRANSPORTER_1"/>
    <property type="match status" value="1"/>
</dbReference>
<protein>
    <submittedName>
        <fullName evidence="6">ABC transporter ATP-binding protein</fullName>
    </submittedName>
</protein>
<dbReference type="InterPro" id="IPR017871">
    <property type="entry name" value="ABC_transporter-like_CS"/>
</dbReference>
<dbReference type="GO" id="GO:0022857">
    <property type="term" value="F:transmembrane transporter activity"/>
    <property type="evidence" value="ECO:0007669"/>
    <property type="project" value="UniProtKB-ARBA"/>
</dbReference>
<dbReference type="GO" id="GO:0098796">
    <property type="term" value="C:membrane protein complex"/>
    <property type="evidence" value="ECO:0007669"/>
    <property type="project" value="UniProtKB-ARBA"/>
</dbReference>
<dbReference type="GO" id="GO:0005524">
    <property type="term" value="F:ATP binding"/>
    <property type="evidence" value="ECO:0007669"/>
    <property type="project" value="UniProtKB-KW"/>
</dbReference>
<dbReference type="GO" id="GO:0016887">
    <property type="term" value="F:ATP hydrolysis activity"/>
    <property type="evidence" value="ECO:0007669"/>
    <property type="project" value="InterPro"/>
</dbReference>
<dbReference type="CDD" id="cd03255">
    <property type="entry name" value="ABC_MJ0796_LolCDE_FtsE"/>
    <property type="match status" value="1"/>
</dbReference>
<comment type="caution">
    <text evidence="6">The sequence shown here is derived from an EMBL/GenBank/DDBJ whole genome shotgun (WGS) entry which is preliminary data.</text>
</comment>
<dbReference type="InterPro" id="IPR027417">
    <property type="entry name" value="P-loop_NTPase"/>
</dbReference>
<dbReference type="PANTHER" id="PTHR42798">
    <property type="entry name" value="LIPOPROTEIN-RELEASING SYSTEM ATP-BINDING PROTEIN LOLD"/>
    <property type="match status" value="1"/>
</dbReference>
<dbReference type="PANTHER" id="PTHR42798:SF6">
    <property type="entry name" value="CELL DIVISION ATP-BINDING PROTEIN FTSE"/>
    <property type="match status" value="1"/>
</dbReference>
<dbReference type="InterPro" id="IPR017911">
    <property type="entry name" value="MacB-like_ATP-bd"/>
</dbReference>
<dbReference type="SUPFAM" id="SSF52540">
    <property type="entry name" value="P-loop containing nucleoside triphosphate hydrolases"/>
    <property type="match status" value="1"/>
</dbReference>
<dbReference type="RefSeq" id="WP_087253505.1">
    <property type="nucleotide sequence ID" value="NZ_CAJFOD010000126.1"/>
</dbReference>
<evidence type="ECO:0000256" key="4">
    <source>
        <dbReference type="ARBA" id="ARBA00022840"/>
    </source>
</evidence>
<evidence type="ECO:0000259" key="5">
    <source>
        <dbReference type="PROSITE" id="PS50893"/>
    </source>
</evidence>
<feature type="domain" description="ABC transporter" evidence="5">
    <location>
        <begin position="8"/>
        <end position="233"/>
    </location>
</feature>
<evidence type="ECO:0000256" key="3">
    <source>
        <dbReference type="ARBA" id="ARBA00022741"/>
    </source>
</evidence>
<dbReference type="AlphaFoldDB" id="A0A1Y4Q1F2"/>
<keyword evidence="3" id="KW-0547">Nucleotide-binding</keyword>
<proteinExistence type="inferred from homology"/>
<sequence>MDNTTAIIQVKHIKKYYGKEPTIVKALDDVSLDIEKGSFSAIVGASGSGKSTLLHLIGGLDQPTSGTIFIAGKDLSKMNRDQATIYRRRNIGIVYQKYNLIQMLNVYENIVFPIEMDGNKPDYKYIDEILDTLGLKDKKNRKVNTLSGGQQQRVAIARALAIKPTILLCDEPTGNLDSRTSQDVIGLLKATSVKFHQTIIMITHNEEIAQMADRIIHIEDGKIINRKWGNPWL</sequence>
<dbReference type="Proteomes" id="UP000196258">
    <property type="component" value="Unassembled WGS sequence"/>
</dbReference>
<dbReference type="InterPro" id="IPR003593">
    <property type="entry name" value="AAA+_ATPase"/>
</dbReference>
<organism evidence="6 7">
    <name type="scientific">Thomasclavelia spiroformis</name>
    <dbReference type="NCBI Taxonomy" id="29348"/>
    <lineage>
        <taxon>Bacteria</taxon>
        <taxon>Bacillati</taxon>
        <taxon>Bacillota</taxon>
        <taxon>Erysipelotrichia</taxon>
        <taxon>Erysipelotrichales</taxon>
        <taxon>Coprobacillaceae</taxon>
        <taxon>Thomasclavelia</taxon>
    </lineage>
</organism>
<dbReference type="Gene3D" id="3.40.50.300">
    <property type="entry name" value="P-loop containing nucleotide triphosphate hydrolases"/>
    <property type="match status" value="1"/>
</dbReference>
<dbReference type="InterPro" id="IPR003439">
    <property type="entry name" value="ABC_transporter-like_ATP-bd"/>
</dbReference>
<evidence type="ECO:0000256" key="1">
    <source>
        <dbReference type="ARBA" id="ARBA00005417"/>
    </source>
</evidence>
<dbReference type="PROSITE" id="PS50893">
    <property type="entry name" value="ABC_TRANSPORTER_2"/>
    <property type="match status" value="1"/>
</dbReference>
<keyword evidence="2" id="KW-0813">Transport</keyword>
<name>A0A1Y4Q1F2_9FIRM</name>
<dbReference type="SMART" id="SM00382">
    <property type="entry name" value="AAA"/>
    <property type="match status" value="1"/>
</dbReference>
<accession>A0A1Y4Q1F2</accession>
<dbReference type="FunFam" id="3.40.50.300:FF:000032">
    <property type="entry name" value="Export ABC transporter ATP-binding protein"/>
    <property type="match status" value="1"/>
</dbReference>
<evidence type="ECO:0000313" key="6">
    <source>
        <dbReference type="EMBL" id="OUQ06356.1"/>
    </source>
</evidence>
<gene>
    <name evidence="6" type="ORF">B5E91_00050</name>
</gene>
<evidence type="ECO:0000313" key="7">
    <source>
        <dbReference type="Proteomes" id="UP000196258"/>
    </source>
</evidence>
<keyword evidence="4 6" id="KW-0067">ATP-binding</keyword>
<evidence type="ECO:0000256" key="2">
    <source>
        <dbReference type="ARBA" id="ARBA00022448"/>
    </source>
</evidence>
<dbReference type="Pfam" id="PF00005">
    <property type="entry name" value="ABC_tran"/>
    <property type="match status" value="1"/>
</dbReference>